<gene>
    <name evidence="1" type="ORF">BcepSaruman_031</name>
</gene>
<evidence type="ECO:0000313" key="1">
    <source>
        <dbReference type="EMBL" id="QBX06444.1"/>
    </source>
</evidence>
<evidence type="ECO:0000313" key="2">
    <source>
        <dbReference type="Proteomes" id="UP000296455"/>
    </source>
</evidence>
<proteinExistence type="predicted"/>
<reference evidence="1 2" key="1">
    <citation type="submission" date="2019-02" db="EMBL/GenBank/DDBJ databases">
        <title>Complete genome sequence of Burkholderia cenocepacia phage BcepSaruman.</title>
        <authorList>
            <person name="Park K."/>
            <person name="Liu M."/>
            <person name="Gill J."/>
        </authorList>
    </citation>
    <scope>NUCLEOTIDE SEQUENCE [LARGE SCALE GENOMIC DNA]</scope>
</reference>
<keyword evidence="2" id="KW-1185">Reference proteome</keyword>
<organism evidence="1 2">
    <name type="scientific">Burkholderia phage BcepSaruman</name>
    <dbReference type="NCBI Taxonomy" id="2530032"/>
    <lineage>
        <taxon>Viruses</taxon>
        <taxon>Duplodnaviria</taxon>
        <taxon>Heunggongvirae</taxon>
        <taxon>Uroviricota</taxon>
        <taxon>Caudoviricetes</taxon>
        <taxon>Sarumanvirus</taxon>
        <taxon>Sarumanvirus bcepsaruman</taxon>
    </lineage>
</organism>
<dbReference type="Proteomes" id="UP000296455">
    <property type="component" value="Segment"/>
</dbReference>
<protein>
    <submittedName>
        <fullName evidence="1">Uncharacterized protein</fullName>
    </submittedName>
</protein>
<accession>A0A4D5ZBX8</accession>
<sequence>MEKAIWFCVIRDGSNVVRTRLVRCASGDEAGAWLGRVMFPGSAVQVRAARPGVFPDITL</sequence>
<name>A0A4D5ZBX8_9CAUD</name>
<dbReference type="EMBL" id="MK552140">
    <property type="protein sequence ID" value="QBX06444.1"/>
    <property type="molecule type" value="Genomic_DNA"/>
</dbReference>